<dbReference type="Pfam" id="PF12499">
    <property type="entry name" value="DUF3707"/>
    <property type="match status" value="1"/>
</dbReference>
<evidence type="ECO:0000313" key="3">
    <source>
        <dbReference type="EMBL" id="GAX80095.1"/>
    </source>
</evidence>
<dbReference type="Proteomes" id="UP000232323">
    <property type="component" value="Unassembled WGS sequence"/>
</dbReference>
<dbReference type="SUPFAM" id="SSF101447">
    <property type="entry name" value="Formin homology 2 domain (FH2 domain)"/>
    <property type="match status" value="1"/>
</dbReference>
<proteinExistence type="predicted"/>
<accession>A0A250XAG1</accession>
<feature type="non-terminal residue" evidence="3">
    <location>
        <position position="1"/>
    </location>
</feature>
<feature type="region of interest" description="Disordered" evidence="1">
    <location>
        <begin position="1"/>
        <end position="56"/>
    </location>
</feature>
<feature type="compositionally biased region" description="Pro residues" evidence="1">
    <location>
        <begin position="1"/>
        <end position="36"/>
    </location>
</feature>
<reference evidence="3 4" key="1">
    <citation type="submission" date="2017-08" db="EMBL/GenBank/DDBJ databases">
        <title>Acidophilic green algal genome provides insights into adaptation to an acidic environment.</title>
        <authorList>
            <person name="Hirooka S."/>
            <person name="Hirose Y."/>
            <person name="Kanesaki Y."/>
            <person name="Higuchi S."/>
            <person name="Fujiwara T."/>
            <person name="Onuma R."/>
            <person name="Era A."/>
            <person name="Ohbayashi R."/>
            <person name="Uzuka A."/>
            <person name="Nozaki H."/>
            <person name="Yoshikawa H."/>
            <person name="Miyagishima S.Y."/>
        </authorList>
    </citation>
    <scope>NUCLEOTIDE SEQUENCE [LARGE SCALE GENOMIC DNA]</scope>
    <source>
        <strain evidence="3 4">NIES-2499</strain>
    </source>
</reference>
<evidence type="ECO:0000313" key="4">
    <source>
        <dbReference type="Proteomes" id="UP000232323"/>
    </source>
</evidence>
<dbReference type="InterPro" id="IPR024616">
    <property type="entry name" value="Pherophorin"/>
</dbReference>
<feature type="domain" description="Pherophorin" evidence="2">
    <location>
        <begin position="68"/>
        <end position="203"/>
    </location>
</feature>
<protein>
    <recommendedName>
        <fullName evidence="2">Pherophorin domain-containing protein</fullName>
    </recommendedName>
</protein>
<dbReference type="EMBL" id="BEGY01000048">
    <property type="protein sequence ID" value="GAX80095.1"/>
    <property type="molecule type" value="Genomic_DNA"/>
</dbReference>
<name>A0A250XAG1_9CHLO</name>
<dbReference type="OrthoDB" id="560737at2759"/>
<dbReference type="AlphaFoldDB" id="A0A250XAG1"/>
<evidence type="ECO:0000259" key="2">
    <source>
        <dbReference type="Pfam" id="PF12499"/>
    </source>
</evidence>
<keyword evidence="4" id="KW-1185">Reference proteome</keyword>
<comment type="caution">
    <text evidence="3">The sequence shown here is derived from an EMBL/GenBank/DDBJ whole genome shotgun (WGS) entry which is preliminary data.</text>
</comment>
<sequence length="210" mass="21570">PHLLPPPPPPPSPPPPSPPPPPPPSPSPPPPPPPFEDFPHACYPGNSQANGGVGTGTGTTGFAKSVQAVATNNTLTFLISPNAACDMSRGCCTSNLEKIEIAINPLCRGAITSSIGASLEPSYATQTWPSTPPPGYTSGQMLLVAKVTGLCPGFPQNCSQSNAVTITLDPNNLSCNTVSGFLLNGLLWFADYGQTPTSTNLCCGTDTYSI</sequence>
<evidence type="ECO:0000256" key="1">
    <source>
        <dbReference type="SAM" id="MobiDB-lite"/>
    </source>
</evidence>
<gene>
    <name evidence="3" type="ORF">CEUSTIGMA_g7533.t1</name>
</gene>
<organism evidence="3 4">
    <name type="scientific">Chlamydomonas eustigma</name>
    <dbReference type="NCBI Taxonomy" id="1157962"/>
    <lineage>
        <taxon>Eukaryota</taxon>
        <taxon>Viridiplantae</taxon>
        <taxon>Chlorophyta</taxon>
        <taxon>core chlorophytes</taxon>
        <taxon>Chlorophyceae</taxon>
        <taxon>CS clade</taxon>
        <taxon>Chlamydomonadales</taxon>
        <taxon>Chlamydomonadaceae</taxon>
        <taxon>Chlamydomonas</taxon>
    </lineage>
</organism>